<accession>A0AA35ZPX2</accession>
<dbReference type="GO" id="GO:0009507">
    <property type="term" value="C:chloroplast"/>
    <property type="evidence" value="ECO:0007669"/>
    <property type="project" value="TreeGrafter"/>
</dbReference>
<reference evidence="3" key="1">
    <citation type="submission" date="2023-04" db="EMBL/GenBank/DDBJ databases">
        <authorList>
            <person name="Vijverberg K."/>
            <person name="Xiong W."/>
            <person name="Schranz E."/>
        </authorList>
    </citation>
    <scope>NUCLEOTIDE SEQUENCE</scope>
</reference>
<name>A0AA35ZPX2_LACSI</name>
<protein>
    <submittedName>
        <fullName evidence="3">Uncharacterized protein</fullName>
    </submittedName>
</protein>
<organism evidence="3 4">
    <name type="scientific">Lactuca saligna</name>
    <name type="common">Willowleaf lettuce</name>
    <dbReference type="NCBI Taxonomy" id="75948"/>
    <lineage>
        <taxon>Eukaryota</taxon>
        <taxon>Viridiplantae</taxon>
        <taxon>Streptophyta</taxon>
        <taxon>Embryophyta</taxon>
        <taxon>Tracheophyta</taxon>
        <taxon>Spermatophyta</taxon>
        <taxon>Magnoliopsida</taxon>
        <taxon>eudicotyledons</taxon>
        <taxon>Gunneridae</taxon>
        <taxon>Pentapetalae</taxon>
        <taxon>asterids</taxon>
        <taxon>campanulids</taxon>
        <taxon>Asterales</taxon>
        <taxon>Asteraceae</taxon>
        <taxon>Cichorioideae</taxon>
        <taxon>Cichorieae</taxon>
        <taxon>Lactucinae</taxon>
        <taxon>Lactuca</taxon>
    </lineage>
</organism>
<dbReference type="EMBL" id="OX465084">
    <property type="protein sequence ID" value="CAI9296193.1"/>
    <property type="molecule type" value="Genomic_DNA"/>
</dbReference>
<keyword evidence="2" id="KW-0472">Membrane</keyword>
<gene>
    <name evidence="3" type="ORF">LSALG_LOCUS35081</name>
</gene>
<feature type="compositionally biased region" description="Low complexity" evidence="1">
    <location>
        <begin position="142"/>
        <end position="155"/>
    </location>
</feature>
<feature type="region of interest" description="Disordered" evidence="1">
    <location>
        <begin position="131"/>
        <end position="155"/>
    </location>
</feature>
<keyword evidence="4" id="KW-1185">Reference proteome</keyword>
<evidence type="ECO:0000313" key="4">
    <source>
        <dbReference type="Proteomes" id="UP001177003"/>
    </source>
</evidence>
<evidence type="ECO:0000313" key="3">
    <source>
        <dbReference type="EMBL" id="CAI9296193.1"/>
    </source>
</evidence>
<feature type="compositionally biased region" description="Basic and acidic residues" evidence="1">
    <location>
        <begin position="44"/>
        <end position="57"/>
    </location>
</feature>
<evidence type="ECO:0000256" key="1">
    <source>
        <dbReference type="SAM" id="MobiDB-lite"/>
    </source>
</evidence>
<sequence length="155" mass="16980">MAEKGASMVRKPEDESSGPPNPLLSVISKFTKFVNSRFPPPPTAEKDVVKVETESKGSGDSIFRSSEVVEPEVSKPVVVRFPDARTTTVPPLKVEAEELEQDTNPVVLWQVYAIGGFFVLRWVLARWKERRANKKKPSNEDSPPAASASASGADE</sequence>
<dbReference type="AlphaFoldDB" id="A0AA35ZPX2"/>
<feature type="region of interest" description="Disordered" evidence="1">
    <location>
        <begin position="1"/>
        <end position="22"/>
    </location>
</feature>
<keyword evidence="2" id="KW-0812">Transmembrane</keyword>
<keyword evidence="2" id="KW-1133">Transmembrane helix</keyword>
<dbReference type="PANTHER" id="PTHR36374">
    <property type="entry name" value="OS01G0969000 PROTEIN"/>
    <property type="match status" value="1"/>
</dbReference>
<feature type="region of interest" description="Disordered" evidence="1">
    <location>
        <begin position="41"/>
        <end position="67"/>
    </location>
</feature>
<dbReference type="PANTHER" id="PTHR36374:SF1">
    <property type="entry name" value="OS01G0969000 PROTEIN"/>
    <property type="match status" value="1"/>
</dbReference>
<proteinExistence type="predicted"/>
<evidence type="ECO:0000256" key="2">
    <source>
        <dbReference type="SAM" id="Phobius"/>
    </source>
</evidence>
<dbReference type="Proteomes" id="UP001177003">
    <property type="component" value="Chromosome 8"/>
</dbReference>
<feature type="transmembrane region" description="Helical" evidence="2">
    <location>
        <begin position="106"/>
        <end position="124"/>
    </location>
</feature>